<accession>A0ABR0PGH6</accession>
<evidence type="ECO:0000313" key="1">
    <source>
        <dbReference type="EMBL" id="KAK5820361.1"/>
    </source>
</evidence>
<evidence type="ECO:0000313" key="2">
    <source>
        <dbReference type="Proteomes" id="UP001358586"/>
    </source>
</evidence>
<proteinExistence type="predicted"/>
<reference evidence="1 2" key="1">
    <citation type="submission" date="2023-03" db="EMBL/GenBank/DDBJ databases">
        <title>WGS of Gossypium arboreum.</title>
        <authorList>
            <person name="Yu D."/>
        </authorList>
    </citation>
    <scope>NUCLEOTIDE SEQUENCE [LARGE SCALE GENOMIC DNA]</scope>
    <source>
        <tissue evidence="1">Leaf</tissue>
    </source>
</reference>
<comment type="caution">
    <text evidence="1">The sequence shown here is derived from an EMBL/GenBank/DDBJ whole genome shotgun (WGS) entry which is preliminary data.</text>
</comment>
<organism evidence="1 2">
    <name type="scientific">Gossypium arboreum</name>
    <name type="common">Tree cotton</name>
    <name type="synonym">Gossypium nanking</name>
    <dbReference type="NCBI Taxonomy" id="29729"/>
    <lineage>
        <taxon>Eukaryota</taxon>
        <taxon>Viridiplantae</taxon>
        <taxon>Streptophyta</taxon>
        <taxon>Embryophyta</taxon>
        <taxon>Tracheophyta</taxon>
        <taxon>Spermatophyta</taxon>
        <taxon>Magnoliopsida</taxon>
        <taxon>eudicotyledons</taxon>
        <taxon>Gunneridae</taxon>
        <taxon>Pentapetalae</taxon>
        <taxon>rosids</taxon>
        <taxon>malvids</taxon>
        <taxon>Malvales</taxon>
        <taxon>Malvaceae</taxon>
        <taxon>Malvoideae</taxon>
        <taxon>Gossypium</taxon>
    </lineage>
</organism>
<dbReference type="EMBL" id="JARKNE010000007">
    <property type="protein sequence ID" value="KAK5820361.1"/>
    <property type="molecule type" value="Genomic_DNA"/>
</dbReference>
<name>A0ABR0PGH6_GOSAR</name>
<keyword evidence="2" id="KW-1185">Reference proteome</keyword>
<protein>
    <submittedName>
        <fullName evidence="1">Uncharacterized protein</fullName>
    </submittedName>
</protein>
<gene>
    <name evidence="1" type="ORF">PVK06_025408</name>
</gene>
<dbReference type="Proteomes" id="UP001358586">
    <property type="component" value="Chromosome 7"/>
</dbReference>
<sequence>MLSNLFFSLNDITCAYCEVDRNPYLAGLISCEIQGIPPLVSIDQSNNKVKNDETSGSSYVKSSKKYSQACDVFTADQLVSAATDECSGNGKKYEPMESSCCNSFQSSCQANEDLRSPK</sequence>